<dbReference type="GO" id="GO:0005886">
    <property type="term" value="C:plasma membrane"/>
    <property type="evidence" value="ECO:0007669"/>
    <property type="project" value="UniProtKB-SubCell"/>
</dbReference>
<comment type="subcellular location">
    <subcellularLocation>
        <location evidence="1 10">Cell membrane</location>
        <topology evidence="1 10">Multi-pass membrane protein</topology>
    </subcellularLocation>
</comment>
<keyword evidence="8 10" id="KW-0325">Glycoprotein</keyword>
<dbReference type="PROSITE" id="PS50262">
    <property type="entry name" value="G_PROTEIN_RECEP_F1_2"/>
    <property type="match status" value="1"/>
</dbReference>
<keyword evidence="2" id="KW-1003">Cell membrane</keyword>
<dbReference type="InterPro" id="IPR000276">
    <property type="entry name" value="GPCR_Rhodpsn"/>
</dbReference>
<dbReference type="GO" id="GO:0032870">
    <property type="term" value="P:cellular response to hormone stimulus"/>
    <property type="evidence" value="ECO:0007669"/>
    <property type="project" value="TreeGrafter"/>
</dbReference>
<dbReference type="PANTHER" id="PTHR24241">
    <property type="entry name" value="NEUROPEPTIDE RECEPTOR-RELATED G-PROTEIN COUPLED RECEPTOR"/>
    <property type="match status" value="1"/>
</dbReference>
<dbReference type="GO" id="GO:0042277">
    <property type="term" value="F:peptide binding"/>
    <property type="evidence" value="ECO:0007669"/>
    <property type="project" value="TreeGrafter"/>
</dbReference>
<dbReference type="GeneTree" id="ENSGT01050000244882"/>
<feature type="transmembrane region" description="Helical" evidence="10">
    <location>
        <begin position="199"/>
        <end position="225"/>
    </location>
</feature>
<feature type="domain" description="G-protein coupled receptors family 1 profile" evidence="11">
    <location>
        <begin position="54"/>
        <end position="289"/>
    </location>
</feature>
<evidence type="ECO:0000256" key="7">
    <source>
        <dbReference type="ARBA" id="ARBA00023170"/>
    </source>
</evidence>
<accession>A0A8C4N607</accession>
<keyword evidence="3 10" id="KW-0812">Transmembrane</keyword>
<evidence type="ECO:0000313" key="12">
    <source>
        <dbReference type="Ensembl" id="ENSEBUP00000001835.1"/>
    </source>
</evidence>
<dbReference type="InterPro" id="IPR001224">
    <property type="entry name" value="Vprs_V1A_rcpt"/>
</dbReference>
<comment type="similarity">
    <text evidence="10">Belongs to the G-protein coupled receptor 1 family. Vasopressin/oxytocin receptor subfamily.</text>
</comment>
<evidence type="ECO:0000256" key="2">
    <source>
        <dbReference type="ARBA" id="ARBA00022475"/>
    </source>
</evidence>
<evidence type="ECO:0000256" key="5">
    <source>
        <dbReference type="ARBA" id="ARBA00023040"/>
    </source>
</evidence>
<dbReference type="Pfam" id="PF00001">
    <property type="entry name" value="7tm_1"/>
    <property type="match status" value="1"/>
</dbReference>
<dbReference type="PRINTS" id="PR00896">
    <property type="entry name" value="VASOPRESSINR"/>
</dbReference>
<dbReference type="Ensembl" id="ENSEBUT00000002174.1">
    <property type="protein sequence ID" value="ENSEBUP00000001835.1"/>
    <property type="gene ID" value="ENSEBUG00000001467.1"/>
</dbReference>
<evidence type="ECO:0000256" key="3">
    <source>
        <dbReference type="ARBA" id="ARBA00022692"/>
    </source>
</evidence>
<keyword evidence="4 10" id="KW-1133">Transmembrane helix</keyword>
<keyword evidence="9 10" id="KW-0807">Transducer</keyword>
<keyword evidence="6 10" id="KW-0472">Membrane</keyword>
<evidence type="ECO:0000313" key="13">
    <source>
        <dbReference type="Proteomes" id="UP000694388"/>
    </source>
</evidence>
<dbReference type="AlphaFoldDB" id="A0A8C4N607"/>
<evidence type="ECO:0000256" key="8">
    <source>
        <dbReference type="ARBA" id="ARBA00023180"/>
    </source>
</evidence>
<dbReference type="GO" id="GO:0001992">
    <property type="term" value="P:regulation of systemic arterial blood pressure by vasopressin"/>
    <property type="evidence" value="ECO:0007669"/>
    <property type="project" value="TreeGrafter"/>
</dbReference>
<proteinExistence type="inferred from homology"/>
<dbReference type="Proteomes" id="UP000694388">
    <property type="component" value="Unplaced"/>
</dbReference>
<keyword evidence="13" id="KW-1185">Reference proteome</keyword>
<dbReference type="PROSITE" id="PS00237">
    <property type="entry name" value="G_PROTEIN_RECEP_F1_1"/>
    <property type="match status" value="1"/>
</dbReference>
<dbReference type="SUPFAM" id="SSF81321">
    <property type="entry name" value="Family A G protein-coupled receptor-like"/>
    <property type="match status" value="1"/>
</dbReference>
<feature type="transmembrane region" description="Helical" evidence="10">
    <location>
        <begin position="156"/>
        <end position="179"/>
    </location>
</feature>
<name>A0A8C4N607_EPTBU</name>
<evidence type="ECO:0000256" key="6">
    <source>
        <dbReference type="ARBA" id="ARBA00023136"/>
    </source>
</evidence>
<dbReference type="OMA" id="RCFFCCC"/>
<evidence type="ECO:0000256" key="4">
    <source>
        <dbReference type="ARBA" id="ARBA00022989"/>
    </source>
</evidence>
<organism evidence="12 13">
    <name type="scientific">Eptatretus burgeri</name>
    <name type="common">Inshore hagfish</name>
    <dbReference type="NCBI Taxonomy" id="7764"/>
    <lineage>
        <taxon>Eukaryota</taxon>
        <taxon>Metazoa</taxon>
        <taxon>Chordata</taxon>
        <taxon>Craniata</taxon>
        <taxon>Vertebrata</taxon>
        <taxon>Cyclostomata</taxon>
        <taxon>Myxini</taxon>
        <taxon>Myxiniformes</taxon>
        <taxon>Myxinidae</taxon>
        <taxon>Eptatretinae</taxon>
        <taxon>Eptatretus</taxon>
    </lineage>
</organism>
<evidence type="ECO:0000256" key="9">
    <source>
        <dbReference type="ARBA" id="ARBA00023224"/>
    </source>
</evidence>
<dbReference type="PRINTS" id="PR00237">
    <property type="entry name" value="GPCRRHODOPSN"/>
</dbReference>
<dbReference type="InterPro" id="IPR001817">
    <property type="entry name" value="Vasoprsn_rcpt"/>
</dbReference>
<evidence type="ECO:0000256" key="1">
    <source>
        <dbReference type="ARBA" id="ARBA00004651"/>
    </source>
</evidence>
<dbReference type="GO" id="GO:0045907">
    <property type="term" value="P:positive regulation of vasoconstriction"/>
    <property type="evidence" value="ECO:0007669"/>
    <property type="project" value="TreeGrafter"/>
</dbReference>
<dbReference type="PRINTS" id="PR00752">
    <property type="entry name" value="VASOPRSNV1AR"/>
</dbReference>
<feature type="transmembrane region" description="Helical" evidence="10">
    <location>
        <begin position="273"/>
        <end position="294"/>
    </location>
</feature>
<protein>
    <submittedName>
        <fullName evidence="12">Oxytocin receptor a</fullName>
    </submittedName>
</protein>
<dbReference type="PANTHER" id="PTHR24241:SF161">
    <property type="entry name" value="G-PROTEIN COUPLED RECEPTORS FAMILY 1 PROFILE DOMAIN-CONTAINING PROTEIN"/>
    <property type="match status" value="1"/>
</dbReference>
<dbReference type="InterPro" id="IPR017452">
    <property type="entry name" value="GPCR_Rhodpsn_7TM"/>
</dbReference>
<reference evidence="12" key="1">
    <citation type="submission" date="2025-08" db="UniProtKB">
        <authorList>
            <consortium name="Ensembl"/>
        </authorList>
    </citation>
    <scope>IDENTIFICATION</scope>
</reference>
<keyword evidence="5 10" id="KW-0297">G-protein coupled receptor</keyword>
<reference evidence="12" key="2">
    <citation type="submission" date="2025-09" db="UniProtKB">
        <authorList>
            <consortium name="Ensembl"/>
        </authorList>
    </citation>
    <scope>IDENTIFICATION</scope>
</reference>
<dbReference type="GO" id="GO:0005000">
    <property type="term" value="F:vasopressin receptor activity"/>
    <property type="evidence" value="ECO:0007669"/>
    <property type="project" value="InterPro"/>
</dbReference>
<feature type="transmembrane region" description="Helical" evidence="10">
    <location>
        <begin position="75"/>
        <end position="94"/>
    </location>
</feature>
<sequence length="334" mass="37776">QRDLLRNEKSNQTHNGTQSCMTNTSLDCGKSRDEVLARIEVAVLAAIFVAALVGNICVLAVLLKGRSTRTKSRMQFFIAHLSIADLTVALFQVLPQLAWDVTFRFQGPDALCRIVKYLQTLGMFASTYMLIAMALDRYMAICHPLRTLQQPCHRAHAMVATAWLISAVFSAPQVFIFSLQEVDPGKMDCWADFVYPWAAPAYITWITMVVYVVPVLLLSASYGLISVEIWSKVRSKKHTHHAQLHRLEGGSRELSRVSSVRGISRAKMRTIKMTLVIVLVYVVCWTPFFTAQMWSVWDHNAPGEVHEKYRLHAPCQDPVWTQFHELFMSPGSCT</sequence>
<dbReference type="Gene3D" id="1.20.1070.10">
    <property type="entry name" value="Rhodopsin 7-helix transmembrane proteins"/>
    <property type="match status" value="1"/>
</dbReference>
<feature type="transmembrane region" description="Helical" evidence="10">
    <location>
        <begin position="41"/>
        <end position="63"/>
    </location>
</feature>
<keyword evidence="7 10" id="KW-0675">Receptor</keyword>
<evidence type="ECO:0000259" key="11">
    <source>
        <dbReference type="PROSITE" id="PS50262"/>
    </source>
</evidence>
<comment type="caution">
    <text evidence="10">Lacks conserved residue(s) required for the propagation of feature annotation.</text>
</comment>
<evidence type="ECO:0000256" key="10">
    <source>
        <dbReference type="RuleBase" id="RU046427"/>
    </source>
</evidence>
<feature type="transmembrane region" description="Helical" evidence="10">
    <location>
        <begin position="114"/>
        <end position="135"/>
    </location>
</feature>